<keyword evidence="3" id="KW-0808">Transferase</keyword>
<dbReference type="InterPro" id="IPR015424">
    <property type="entry name" value="PyrdxlP-dep_Trfase"/>
</dbReference>
<gene>
    <name evidence="3" type="primary">metZ</name>
    <name evidence="6" type="ORF">P7228_11440</name>
</gene>
<comment type="subunit">
    <text evidence="3">Homotetramer.</text>
</comment>
<dbReference type="PIRSF" id="PIRSF001434">
    <property type="entry name" value="CGS"/>
    <property type="match status" value="1"/>
</dbReference>
<dbReference type="PANTHER" id="PTHR11808:SF80">
    <property type="entry name" value="CYSTATHIONINE GAMMA-LYASE"/>
    <property type="match status" value="1"/>
</dbReference>
<keyword evidence="3" id="KW-0028">Amino-acid biosynthesis</keyword>
<name>A0ABY8FP16_9SPHN</name>
<dbReference type="InterPro" id="IPR015421">
    <property type="entry name" value="PyrdxlP-dep_Trfase_major"/>
</dbReference>
<dbReference type="HAMAP" id="MF_02056">
    <property type="entry name" value="MetZ"/>
    <property type="match status" value="1"/>
</dbReference>
<keyword evidence="6" id="KW-0032">Aminotransferase</keyword>
<dbReference type="RefSeq" id="WP_278015372.1">
    <property type="nucleotide sequence ID" value="NZ_CP121106.1"/>
</dbReference>
<accession>A0ABY8FP16</accession>
<comment type="catalytic activity">
    <reaction evidence="3">
        <text>O-succinyl-L-homoserine + hydrogen sulfide = L-homocysteine + succinate</text>
        <dbReference type="Rhea" id="RHEA:27826"/>
        <dbReference type="ChEBI" id="CHEBI:29919"/>
        <dbReference type="ChEBI" id="CHEBI:30031"/>
        <dbReference type="ChEBI" id="CHEBI:57661"/>
        <dbReference type="ChEBI" id="CHEBI:58199"/>
    </reaction>
</comment>
<proteinExistence type="inferred from homology"/>
<dbReference type="GO" id="GO:0008483">
    <property type="term" value="F:transaminase activity"/>
    <property type="evidence" value="ECO:0007669"/>
    <property type="project" value="UniProtKB-KW"/>
</dbReference>
<evidence type="ECO:0000313" key="7">
    <source>
        <dbReference type="Proteomes" id="UP001215827"/>
    </source>
</evidence>
<dbReference type="EC" id="2.5.1.-" evidence="3"/>
<keyword evidence="2 3" id="KW-0663">Pyridoxal phosphate</keyword>
<evidence type="ECO:0000313" key="6">
    <source>
        <dbReference type="EMBL" id="WFL76607.1"/>
    </source>
</evidence>
<dbReference type="CDD" id="cd00614">
    <property type="entry name" value="CGS_like"/>
    <property type="match status" value="1"/>
</dbReference>
<protein>
    <recommendedName>
        <fullName evidence="3">O-succinylhomoserine sulfhydrylase</fullName>
        <shortName evidence="3">OSH sulfhydrylase</shortName>
        <shortName evidence="3">OSHS sulfhydrylase</shortName>
        <ecNumber evidence="3">2.5.1.-</ecNumber>
    </recommendedName>
</protein>
<feature type="compositionally biased region" description="Basic and acidic residues" evidence="5">
    <location>
        <begin position="1"/>
        <end position="11"/>
    </location>
</feature>
<organism evidence="6 7">
    <name type="scientific">Altererythrobacter arenosus</name>
    <dbReference type="NCBI Taxonomy" id="3032592"/>
    <lineage>
        <taxon>Bacteria</taxon>
        <taxon>Pseudomonadati</taxon>
        <taxon>Pseudomonadota</taxon>
        <taxon>Alphaproteobacteria</taxon>
        <taxon>Sphingomonadales</taxon>
        <taxon>Erythrobacteraceae</taxon>
        <taxon>Altererythrobacter</taxon>
    </lineage>
</organism>
<comment type="cofactor">
    <cofactor evidence="1 3 4">
        <name>pyridoxal 5'-phosphate</name>
        <dbReference type="ChEBI" id="CHEBI:597326"/>
    </cofactor>
</comment>
<comment type="similarity">
    <text evidence="3">Belongs to the trans-sulfuration enzymes family. MetZ subfamily.</text>
</comment>
<dbReference type="EMBL" id="CP121106">
    <property type="protein sequence ID" value="WFL76607.1"/>
    <property type="molecule type" value="Genomic_DNA"/>
</dbReference>
<evidence type="ECO:0000256" key="4">
    <source>
        <dbReference type="RuleBase" id="RU362118"/>
    </source>
</evidence>
<evidence type="ECO:0000256" key="2">
    <source>
        <dbReference type="ARBA" id="ARBA00022898"/>
    </source>
</evidence>
<evidence type="ECO:0000256" key="1">
    <source>
        <dbReference type="ARBA" id="ARBA00001933"/>
    </source>
</evidence>
<reference evidence="6 7" key="1">
    <citation type="submission" date="2023-03" db="EMBL/GenBank/DDBJ databases">
        <title>Altererythrobacter sp. CAU 1644 isolated from sand.</title>
        <authorList>
            <person name="Kim W."/>
        </authorList>
    </citation>
    <scope>NUCLEOTIDE SEQUENCE [LARGE SCALE GENOMIC DNA]</scope>
    <source>
        <strain evidence="6 7">CAU 1644</strain>
    </source>
</reference>
<comment type="function">
    <text evidence="3">Catalyzes the formation of L-homocysteine from O-succinyl-L-homoserine (OSHS) and hydrogen sulfide.</text>
</comment>
<keyword evidence="7" id="KW-1185">Reference proteome</keyword>
<comment type="pathway">
    <text evidence="3">Amino-acid biosynthesis; L-methionine biosynthesis via de novo pathway; L-homocysteine from O-succinyl-L-homoserine: step 1/1.</text>
</comment>
<dbReference type="Pfam" id="PF01053">
    <property type="entry name" value="Cys_Met_Meta_PP"/>
    <property type="match status" value="1"/>
</dbReference>
<dbReference type="Gene3D" id="3.40.640.10">
    <property type="entry name" value="Type I PLP-dependent aspartate aminotransferase-like (Major domain)"/>
    <property type="match status" value="1"/>
</dbReference>
<feature type="region of interest" description="Disordered" evidence="5">
    <location>
        <begin position="1"/>
        <end position="29"/>
    </location>
</feature>
<evidence type="ECO:0000256" key="3">
    <source>
        <dbReference type="HAMAP-Rule" id="MF_02056"/>
    </source>
</evidence>
<keyword evidence="3" id="KW-0486">Methionine biosynthesis</keyword>
<evidence type="ECO:0000256" key="5">
    <source>
        <dbReference type="SAM" id="MobiDB-lite"/>
    </source>
</evidence>
<dbReference type="InterPro" id="IPR015422">
    <property type="entry name" value="PyrdxlP-dep_Trfase_small"/>
</dbReference>
<dbReference type="InterPro" id="IPR000277">
    <property type="entry name" value="Cys/Met-Metab_PyrdxlP-dep_enz"/>
</dbReference>
<dbReference type="Gene3D" id="3.90.1150.10">
    <property type="entry name" value="Aspartate Aminotransferase, domain 1"/>
    <property type="match status" value="1"/>
</dbReference>
<dbReference type="InterPro" id="IPR006234">
    <property type="entry name" value="O-succ-hSer_sulfhydrylase"/>
</dbReference>
<sequence>MKKTTGMDRAKTSNWRPATRAVRGGTWRSEHGETSEALFLSSGYTYDDAQTVADRFAGEAEGMTYSRLQNPTVAMLEERIALMEGAQACRAQASGMAAMTAALLCQLSTGDHVVAARAAFGSCRWLVDNLLPRFGIETTVIDSAVNEQWDAAIRPNTKVFFFETPANPTLDVVDLHYVCGLAKSRGITTVVDNAFATSALQRPLEFGADVVAYSATKLMDGQGRVLAGAVCGSEEWMNEVLLPFQRNTGPNISPFNAWVVLKGLETLGLRAHKQSENALELGRYVEARVPRILHPGLPSHPRHKLALSQMDAVGPIFAFDVQSRAKAFAILDALELIDISNNIGDARSLMCHPASTTHASMSEEARAEMGVTEGLLRINVGLEDVQDLIEDMDQALKAAGF</sequence>
<dbReference type="PANTHER" id="PTHR11808">
    <property type="entry name" value="TRANS-SULFURATION ENZYME FAMILY MEMBER"/>
    <property type="match status" value="1"/>
</dbReference>
<dbReference type="SUPFAM" id="SSF53383">
    <property type="entry name" value="PLP-dependent transferases"/>
    <property type="match status" value="1"/>
</dbReference>
<feature type="modified residue" description="N6-(pyridoxal phosphate)lysine" evidence="3">
    <location>
        <position position="217"/>
    </location>
</feature>
<dbReference type="Proteomes" id="UP001215827">
    <property type="component" value="Chromosome"/>
</dbReference>